<evidence type="ECO:0000256" key="15">
    <source>
        <dbReference type="ARBA" id="ARBA00022777"/>
    </source>
</evidence>
<feature type="domain" description="EF-hand" evidence="33">
    <location>
        <begin position="502"/>
        <end position="537"/>
    </location>
</feature>
<keyword evidence="20" id="KW-0969">Cilium</keyword>
<dbReference type="GO" id="GO:0020002">
    <property type="term" value="C:host cell plasma membrane"/>
    <property type="evidence" value="ECO:0007669"/>
    <property type="project" value="UniProtKB-SubCell"/>
</dbReference>
<evidence type="ECO:0000256" key="10">
    <source>
        <dbReference type="ARBA" id="ARBA00022679"/>
    </source>
</evidence>
<evidence type="ECO:0000256" key="12">
    <source>
        <dbReference type="ARBA" id="ARBA00022723"/>
    </source>
</evidence>
<dbReference type="Pfam" id="PF13499">
    <property type="entry name" value="EF-hand_7"/>
    <property type="match status" value="2"/>
</dbReference>
<comment type="catalytic activity">
    <reaction evidence="26">
        <text>L-threonyl-[protein] + ATP = O-phospho-L-threonyl-[protein] + ADP + H(+)</text>
        <dbReference type="Rhea" id="RHEA:46608"/>
        <dbReference type="Rhea" id="RHEA-COMP:11060"/>
        <dbReference type="Rhea" id="RHEA-COMP:11605"/>
        <dbReference type="ChEBI" id="CHEBI:15378"/>
        <dbReference type="ChEBI" id="CHEBI:30013"/>
        <dbReference type="ChEBI" id="CHEBI:30616"/>
        <dbReference type="ChEBI" id="CHEBI:61977"/>
        <dbReference type="ChEBI" id="CHEBI:456216"/>
        <dbReference type="EC" id="2.7.11.1"/>
    </reaction>
</comment>
<evidence type="ECO:0000256" key="11">
    <source>
        <dbReference type="ARBA" id="ARBA00022707"/>
    </source>
</evidence>
<dbReference type="SMART" id="SM00054">
    <property type="entry name" value="EFh"/>
    <property type="match status" value="4"/>
</dbReference>
<dbReference type="Gene3D" id="1.10.238.10">
    <property type="entry name" value="EF-hand"/>
    <property type="match status" value="3"/>
</dbReference>
<dbReference type="SUPFAM" id="SSF56112">
    <property type="entry name" value="Protein kinase-like (PK-like)"/>
    <property type="match status" value="1"/>
</dbReference>
<proteinExistence type="inferred from homology"/>
<sequence>MHNFPHCFCPPRSHQHAVPTESDSGPLLAQQESGSRHRHGNFRYRDTDAAGYGRDGGGRGHGDGTGAHQGFASDSPDHQCGEVAPRGVLGPDSLPCSGSSGPASPTNAGKFRREGFILSYSGPLTDYYDVETKKLGQGTYGSVCRAVNKATKNVRAVKTIPKAKVKNIKRFKQEIAIMKCLDHPNIIKLYETFEDHKNIYLVLELCKGGELFDRIIEEGYFSEMYAGTLMRQAFAALYYIHQHGIAHRDLKPENFLFADKSKEAPLKIIDFGLAARAGPTTVLATKAGTPYYVAPQVLQGKYTYKCDIWSAGVIMYILLCGYPPFHGDNDAEILAKVKSGKFSFNEQDWKNVSVEAKDLIRKLLTYDPAQRLTAEQALAHPWIKHYATKANPVADAPLSSKILDNFRAFRAVSKLKKAALTVIAQQMNEGQIKALKNIFLALDEDGDGTLTINEIRVGLSKSGLKEMPSDLDALMNEVDSDGSGVIDYTEFIAASLDKRQYIQEDVCWAAFRVFDLDNNGRISADELAQLLVSVDVQNMFPQREGLGQPGAEGKLTAEEKKGAREQYKLNVLEMKGLIKEVDRNGDGEIDFDEFMEMMRKGDPA</sequence>
<dbReference type="PROSITE" id="PS50011">
    <property type="entry name" value="PROTEIN_KINASE_DOM"/>
    <property type="match status" value="1"/>
</dbReference>
<dbReference type="AlphaFoldDB" id="A0A139XQT9"/>
<keyword evidence="16" id="KW-0106">Calcium</keyword>
<evidence type="ECO:0000256" key="8">
    <source>
        <dbReference type="ARBA" id="ARBA00022527"/>
    </source>
</evidence>
<comment type="similarity">
    <text evidence="25">Belongs to the protein kinase superfamily. Ser/Thr protein kinase family. CDPK subfamily.</text>
</comment>
<dbReference type="PROSITE" id="PS50222">
    <property type="entry name" value="EF_HAND_2"/>
    <property type="match status" value="4"/>
</dbReference>
<evidence type="ECO:0000256" key="3">
    <source>
        <dbReference type="ARBA" id="ARBA00004342"/>
    </source>
</evidence>
<evidence type="ECO:0000256" key="18">
    <source>
        <dbReference type="ARBA" id="ARBA00022846"/>
    </source>
</evidence>
<dbReference type="FunFam" id="1.10.238.10:FF:000001">
    <property type="entry name" value="Calmodulin 1"/>
    <property type="match status" value="1"/>
</dbReference>
<dbReference type="GO" id="GO:0106310">
    <property type="term" value="F:protein serine kinase activity"/>
    <property type="evidence" value="ECO:0007669"/>
    <property type="project" value="RHEA"/>
</dbReference>
<organism evidence="34 35">
    <name type="scientific">Toxoplasma gondii ARI</name>
    <dbReference type="NCBI Taxonomy" id="1074872"/>
    <lineage>
        <taxon>Eukaryota</taxon>
        <taxon>Sar</taxon>
        <taxon>Alveolata</taxon>
        <taxon>Apicomplexa</taxon>
        <taxon>Conoidasida</taxon>
        <taxon>Coccidia</taxon>
        <taxon>Eucoccidiorida</taxon>
        <taxon>Eimeriorina</taxon>
        <taxon>Sarcocystidae</taxon>
        <taxon>Toxoplasma</taxon>
    </lineage>
</organism>
<dbReference type="Pfam" id="PF00069">
    <property type="entry name" value="Pkinase"/>
    <property type="match status" value="1"/>
</dbReference>
<comment type="caution">
    <text evidence="34">The sequence shown here is derived from an EMBL/GenBank/DDBJ whole genome shotgun (WGS) entry which is preliminary data.</text>
</comment>
<dbReference type="InterPro" id="IPR002048">
    <property type="entry name" value="EF_hand_dom"/>
</dbReference>
<dbReference type="PANTHER" id="PTHR24349">
    <property type="entry name" value="SERINE/THREONINE-PROTEIN KINASE"/>
    <property type="match status" value="1"/>
</dbReference>
<dbReference type="InterPro" id="IPR050205">
    <property type="entry name" value="CDPK_Ser/Thr_kinases"/>
</dbReference>
<evidence type="ECO:0000256" key="2">
    <source>
        <dbReference type="ARBA" id="ARBA00004230"/>
    </source>
</evidence>
<feature type="domain" description="EF-hand" evidence="33">
    <location>
        <begin position="430"/>
        <end position="465"/>
    </location>
</feature>
<evidence type="ECO:0000256" key="27">
    <source>
        <dbReference type="ARBA" id="ARBA00048679"/>
    </source>
</evidence>
<keyword evidence="24" id="KW-0449">Lipoprotein</keyword>
<feature type="domain" description="Protein kinase" evidence="32">
    <location>
        <begin position="129"/>
        <end position="383"/>
    </location>
</feature>
<feature type="domain" description="EF-hand" evidence="33">
    <location>
        <begin position="466"/>
        <end position="501"/>
    </location>
</feature>
<dbReference type="PROSITE" id="PS00107">
    <property type="entry name" value="PROTEIN_KINASE_ATP"/>
    <property type="match status" value="1"/>
</dbReference>
<dbReference type="PROSITE" id="PS00018">
    <property type="entry name" value="EF_HAND_1"/>
    <property type="match status" value="4"/>
</dbReference>
<dbReference type="SMART" id="SM00220">
    <property type="entry name" value="S_TKc"/>
    <property type="match status" value="1"/>
</dbReference>
<evidence type="ECO:0000256" key="6">
    <source>
        <dbReference type="ARBA" id="ARBA00022475"/>
    </source>
</evidence>
<keyword evidence="6" id="KW-1003">Cell membrane</keyword>
<name>A0A139XQT9_TOXGO</name>
<reference evidence="34 35" key="1">
    <citation type="journal article" date="2016" name="Nat. Commun.">
        <title>Local admixture of amplified and diversified secreted pathogenesis determinants shapes mosaic Toxoplasma gondii genomes.</title>
        <authorList>
            <person name="Lorenzi H."/>
            <person name="Khan A."/>
            <person name="Behnke M.S."/>
            <person name="Namasivayam S."/>
            <person name="Swapna L.S."/>
            <person name="Hadjithomas M."/>
            <person name="Karamycheva S."/>
            <person name="Pinney D."/>
            <person name="Brunk B.P."/>
            <person name="Ajioka J.W."/>
            <person name="Ajzenberg D."/>
            <person name="Boothroyd J.C."/>
            <person name="Boyle J.P."/>
            <person name="Darde M.L."/>
            <person name="Diaz-Miranda M.A."/>
            <person name="Dubey J.P."/>
            <person name="Fritz H.M."/>
            <person name="Gennari S.M."/>
            <person name="Gregory B.D."/>
            <person name="Kim K."/>
            <person name="Saeij J.P."/>
            <person name="Su C."/>
            <person name="White M.W."/>
            <person name="Zhu X.Q."/>
            <person name="Howe D.K."/>
            <person name="Rosenthal B.M."/>
            <person name="Grigg M.E."/>
            <person name="Parkinson J."/>
            <person name="Liu L."/>
            <person name="Kissinger J.C."/>
            <person name="Roos D.S."/>
            <person name="Sibley L.D."/>
        </authorList>
    </citation>
    <scope>NUCLEOTIDE SEQUENCE [LARGE SCALE GENOMIC DNA]</scope>
    <source>
        <strain evidence="34 35">ARI</strain>
    </source>
</reference>
<dbReference type="FunFam" id="1.10.510.10:FF:000398">
    <property type="entry name" value="Calcium-dependent protein kinase 1"/>
    <property type="match status" value="1"/>
</dbReference>
<evidence type="ECO:0000256" key="26">
    <source>
        <dbReference type="ARBA" id="ARBA00047899"/>
    </source>
</evidence>
<dbReference type="PROSITE" id="PS00108">
    <property type="entry name" value="PROTEIN_KINASE_ST"/>
    <property type="match status" value="1"/>
</dbReference>
<dbReference type="VEuPathDB" id="ToxoDB:TGARI_242400"/>
<comment type="cofactor">
    <cofactor evidence="1">
        <name>Mg(2+)</name>
        <dbReference type="ChEBI" id="CHEBI:18420"/>
    </cofactor>
</comment>
<evidence type="ECO:0000259" key="33">
    <source>
        <dbReference type="PROSITE" id="PS50222"/>
    </source>
</evidence>
<evidence type="ECO:0000256" key="14">
    <source>
        <dbReference type="ARBA" id="ARBA00022741"/>
    </source>
</evidence>
<gene>
    <name evidence="34" type="ORF">TGARI_242400</name>
</gene>
<dbReference type="EMBL" id="AGQS02005296">
    <property type="protein sequence ID" value="KYF41135.1"/>
    <property type="molecule type" value="Genomic_DNA"/>
</dbReference>
<keyword evidence="15 34" id="KW-0418">Kinase</keyword>
<evidence type="ECO:0000256" key="4">
    <source>
        <dbReference type="ARBA" id="ARBA00004425"/>
    </source>
</evidence>
<dbReference type="CDD" id="cd05117">
    <property type="entry name" value="STKc_CAMK"/>
    <property type="match status" value="1"/>
</dbReference>
<keyword evidence="7" id="KW-1032">Host cell membrane</keyword>
<evidence type="ECO:0000256" key="23">
    <source>
        <dbReference type="ARBA" id="ARBA00023273"/>
    </source>
</evidence>
<evidence type="ECO:0000256" key="24">
    <source>
        <dbReference type="ARBA" id="ARBA00023288"/>
    </source>
</evidence>
<comment type="catalytic activity">
    <reaction evidence="27">
        <text>L-seryl-[protein] + ATP = O-phospho-L-seryl-[protein] + ADP + H(+)</text>
        <dbReference type="Rhea" id="RHEA:17989"/>
        <dbReference type="Rhea" id="RHEA-COMP:9863"/>
        <dbReference type="Rhea" id="RHEA-COMP:11604"/>
        <dbReference type="ChEBI" id="CHEBI:15378"/>
        <dbReference type="ChEBI" id="CHEBI:29999"/>
        <dbReference type="ChEBI" id="CHEBI:30616"/>
        <dbReference type="ChEBI" id="CHEBI:83421"/>
        <dbReference type="ChEBI" id="CHEBI:456216"/>
        <dbReference type="EC" id="2.7.11.1"/>
    </reaction>
</comment>
<evidence type="ECO:0000256" key="28">
    <source>
        <dbReference type="ARBA" id="ARBA00060437"/>
    </source>
</evidence>
<keyword evidence="17 30" id="KW-0067">ATP-binding</keyword>
<dbReference type="InterPro" id="IPR011009">
    <property type="entry name" value="Kinase-like_dom_sf"/>
</dbReference>
<evidence type="ECO:0000256" key="21">
    <source>
        <dbReference type="ARBA" id="ARBA00023136"/>
    </source>
</evidence>
<dbReference type="InterPro" id="IPR011992">
    <property type="entry name" value="EF-hand-dom_pair"/>
</dbReference>
<evidence type="ECO:0000256" key="7">
    <source>
        <dbReference type="ARBA" id="ARBA00022511"/>
    </source>
</evidence>
<dbReference type="GO" id="GO:0031514">
    <property type="term" value="C:motile cilium"/>
    <property type="evidence" value="ECO:0007669"/>
    <property type="project" value="UniProtKB-SubCell"/>
</dbReference>
<evidence type="ECO:0000256" key="30">
    <source>
        <dbReference type="PROSITE-ProRule" id="PRU10141"/>
    </source>
</evidence>
<evidence type="ECO:0000256" key="22">
    <source>
        <dbReference type="ARBA" id="ARBA00023139"/>
    </source>
</evidence>
<dbReference type="Proteomes" id="UP000074247">
    <property type="component" value="Unassembled WGS sequence"/>
</dbReference>
<evidence type="ECO:0000256" key="25">
    <source>
        <dbReference type="ARBA" id="ARBA00024334"/>
    </source>
</evidence>
<protein>
    <recommendedName>
        <fullName evidence="29">Calcium-dependent protein kinase 1</fullName>
        <ecNumber evidence="5">2.7.11.1</ecNumber>
    </recommendedName>
</protein>
<dbReference type="InterPro" id="IPR000719">
    <property type="entry name" value="Prot_kinase_dom"/>
</dbReference>
<keyword evidence="11" id="KW-0519">Myristate</keyword>
<evidence type="ECO:0000256" key="16">
    <source>
        <dbReference type="ARBA" id="ARBA00022837"/>
    </source>
</evidence>
<dbReference type="GO" id="GO:0004674">
    <property type="term" value="F:protein serine/threonine kinase activity"/>
    <property type="evidence" value="ECO:0007669"/>
    <property type="project" value="UniProtKB-KW"/>
</dbReference>
<dbReference type="Gene3D" id="3.30.200.20">
    <property type="entry name" value="Phosphorylase Kinase, domain 1"/>
    <property type="match status" value="1"/>
</dbReference>
<dbReference type="GO" id="GO:0005509">
    <property type="term" value="F:calcium ion binding"/>
    <property type="evidence" value="ECO:0007669"/>
    <property type="project" value="InterPro"/>
</dbReference>
<evidence type="ECO:0000313" key="35">
    <source>
        <dbReference type="Proteomes" id="UP000074247"/>
    </source>
</evidence>
<feature type="binding site" evidence="30">
    <location>
        <position position="158"/>
    </location>
    <ligand>
        <name>ATP</name>
        <dbReference type="ChEBI" id="CHEBI:30616"/>
    </ligand>
</feature>
<keyword evidence="14 30" id="KW-0547">Nucleotide-binding</keyword>
<dbReference type="SUPFAM" id="SSF47473">
    <property type="entry name" value="EF-hand"/>
    <property type="match status" value="1"/>
</dbReference>
<dbReference type="GO" id="GO:0005886">
    <property type="term" value="C:plasma membrane"/>
    <property type="evidence" value="ECO:0007669"/>
    <property type="project" value="UniProtKB-SubCell"/>
</dbReference>
<dbReference type="InterPro" id="IPR008271">
    <property type="entry name" value="Ser/Thr_kinase_AS"/>
</dbReference>
<keyword evidence="8" id="KW-0723">Serine/threonine-protein kinase</keyword>
<dbReference type="InterPro" id="IPR018247">
    <property type="entry name" value="EF_Hand_1_Ca_BS"/>
</dbReference>
<keyword evidence="22" id="KW-0564">Palmitate</keyword>
<keyword evidence="9" id="KW-0597">Phosphoprotein</keyword>
<dbReference type="GO" id="GO:0005524">
    <property type="term" value="F:ATP binding"/>
    <property type="evidence" value="ECO:0007669"/>
    <property type="project" value="UniProtKB-UniRule"/>
</dbReference>
<dbReference type="GO" id="GO:0020005">
    <property type="term" value="C:symbiont-containing vacuole membrane"/>
    <property type="evidence" value="ECO:0007669"/>
    <property type="project" value="UniProtKB-SubCell"/>
</dbReference>
<evidence type="ECO:0000256" key="17">
    <source>
        <dbReference type="ARBA" id="ARBA00022840"/>
    </source>
</evidence>
<keyword evidence="21" id="KW-0472">Membrane</keyword>
<evidence type="ECO:0000256" key="20">
    <source>
        <dbReference type="ARBA" id="ARBA00023069"/>
    </source>
</evidence>
<keyword evidence="13" id="KW-0677">Repeat</keyword>
<dbReference type="EC" id="2.7.11.1" evidence="5"/>
<evidence type="ECO:0000256" key="13">
    <source>
        <dbReference type="ARBA" id="ARBA00022737"/>
    </source>
</evidence>
<keyword evidence="19" id="KW-1043">Host membrane</keyword>
<keyword evidence="10 34" id="KW-0808">Transferase</keyword>
<feature type="domain" description="EF-hand" evidence="33">
    <location>
        <begin position="569"/>
        <end position="604"/>
    </location>
</feature>
<keyword evidence="23" id="KW-0966">Cell projection</keyword>
<comment type="subcellular location">
    <subcellularLocation>
        <location evidence="3">Cell membrane</location>
        <topology evidence="3">Lipid-anchor</topology>
        <orientation evidence="3">Cytoplasmic side</orientation>
    </subcellularLocation>
    <subcellularLocation>
        <location evidence="2">Cell projection</location>
        <location evidence="2">Cilium</location>
        <location evidence="2">Flagellum</location>
    </subcellularLocation>
    <subcellularLocation>
        <location evidence="4">Host cell membrane</location>
        <topology evidence="4">Lipid-anchor</topology>
    </subcellularLocation>
    <subcellularLocation>
        <location evidence="28">Parasitophorous vacuole membrane</location>
        <topology evidence="28">Lipid-anchor</topology>
    </subcellularLocation>
</comment>
<evidence type="ECO:0000256" key="1">
    <source>
        <dbReference type="ARBA" id="ARBA00001946"/>
    </source>
</evidence>
<accession>A0A139XQT9</accession>
<dbReference type="FunFam" id="3.30.200.20:FF:000315">
    <property type="entry name" value="Calcium-dependent protein kinase 3"/>
    <property type="match status" value="1"/>
</dbReference>
<evidence type="ECO:0000256" key="29">
    <source>
        <dbReference type="ARBA" id="ARBA00068067"/>
    </source>
</evidence>
<evidence type="ECO:0000259" key="32">
    <source>
        <dbReference type="PROSITE" id="PS50011"/>
    </source>
</evidence>
<dbReference type="OrthoDB" id="40902at2759"/>
<keyword evidence="12" id="KW-0479">Metal-binding</keyword>
<evidence type="ECO:0000313" key="34">
    <source>
        <dbReference type="EMBL" id="KYF41135.1"/>
    </source>
</evidence>
<dbReference type="InterPro" id="IPR017441">
    <property type="entry name" value="Protein_kinase_ATP_BS"/>
</dbReference>
<evidence type="ECO:0000256" key="31">
    <source>
        <dbReference type="SAM" id="MobiDB-lite"/>
    </source>
</evidence>
<feature type="compositionally biased region" description="Polar residues" evidence="31">
    <location>
        <begin position="96"/>
        <end position="107"/>
    </location>
</feature>
<feature type="region of interest" description="Disordered" evidence="31">
    <location>
        <begin position="1"/>
        <end position="108"/>
    </location>
</feature>
<evidence type="ECO:0000256" key="19">
    <source>
        <dbReference type="ARBA" id="ARBA00022870"/>
    </source>
</evidence>
<evidence type="ECO:0000256" key="5">
    <source>
        <dbReference type="ARBA" id="ARBA00012513"/>
    </source>
</evidence>
<evidence type="ECO:0000256" key="9">
    <source>
        <dbReference type="ARBA" id="ARBA00022553"/>
    </source>
</evidence>
<dbReference type="Gene3D" id="1.10.510.10">
    <property type="entry name" value="Transferase(Phosphotransferase) domain 1"/>
    <property type="match status" value="1"/>
</dbReference>
<keyword evidence="18" id="KW-0282">Flagellum</keyword>